<feature type="signal peptide" evidence="2">
    <location>
        <begin position="1"/>
        <end position="21"/>
    </location>
</feature>
<feature type="compositionally biased region" description="Basic residues" evidence="1">
    <location>
        <begin position="129"/>
        <end position="148"/>
    </location>
</feature>
<sequence length="243" mass="28095">MRPNTTPNKIYFLYFCSLALAWIGHPTKQGTDEHVPCSFRAPWRCAALLCIASVQAALSHDQLKLQRPARTRHHQPISTSTPHRRNGTLGASVVNVWSIQWRPPSRRRNCDGTQRREFGRRAMMPGRILRGRRSARKTQPRRARKRRGNMQGGPSGQKGHLPWGRPMRARCLDQGTLEGLLRNAVNCPRARDCLSVRPPPRRKTRLRRWLCCDEQEQRGVRIRGFAVAEPKYRELKLLCRVHH</sequence>
<accession>A0AA40BUA2</accession>
<evidence type="ECO:0000313" key="4">
    <source>
        <dbReference type="Proteomes" id="UP001175000"/>
    </source>
</evidence>
<dbReference type="AlphaFoldDB" id="A0AA40BUA2"/>
<protein>
    <recommendedName>
        <fullName evidence="5">Secreted protein</fullName>
    </recommendedName>
</protein>
<dbReference type="Proteomes" id="UP001175000">
    <property type="component" value="Unassembled WGS sequence"/>
</dbReference>
<feature type="chain" id="PRO_5041200337" description="Secreted protein" evidence="2">
    <location>
        <begin position="22"/>
        <end position="243"/>
    </location>
</feature>
<comment type="caution">
    <text evidence="3">The sequence shown here is derived from an EMBL/GenBank/DDBJ whole genome shotgun (WGS) entry which is preliminary data.</text>
</comment>
<gene>
    <name evidence="3" type="ORF">B0T14DRAFT_290812</name>
</gene>
<keyword evidence="2" id="KW-0732">Signal</keyword>
<evidence type="ECO:0000313" key="3">
    <source>
        <dbReference type="EMBL" id="KAK0613943.1"/>
    </source>
</evidence>
<feature type="region of interest" description="Disordered" evidence="1">
    <location>
        <begin position="66"/>
        <end position="89"/>
    </location>
</feature>
<evidence type="ECO:0000256" key="2">
    <source>
        <dbReference type="SAM" id="SignalP"/>
    </source>
</evidence>
<organism evidence="3 4">
    <name type="scientific">Immersiella caudata</name>
    <dbReference type="NCBI Taxonomy" id="314043"/>
    <lineage>
        <taxon>Eukaryota</taxon>
        <taxon>Fungi</taxon>
        <taxon>Dikarya</taxon>
        <taxon>Ascomycota</taxon>
        <taxon>Pezizomycotina</taxon>
        <taxon>Sordariomycetes</taxon>
        <taxon>Sordariomycetidae</taxon>
        <taxon>Sordariales</taxon>
        <taxon>Lasiosphaeriaceae</taxon>
        <taxon>Immersiella</taxon>
    </lineage>
</organism>
<reference evidence="3" key="1">
    <citation type="submission" date="2023-06" db="EMBL/GenBank/DDBJ databases">
        <title>Genome-scale phylogeny and comparative genomics of the fungal order Sordariales.</title>
        <authorList>
            <consortium name="Lawrence Berkeley National Laboratory"/>
            <person name="Hensen N."/>
            <person name="Bonometti L."/>
            <person name="Westerberg I."/>
            <person name="Brannstrom I.O."/>
            <person name="Guillou S."/>
            <person name="Cros-Aarteil S."/>
            <person name="Calhoun S."/>
            <person name="Haridas S."/>
            <person name="Kuo A."/>
            <person name="Mondo S."/>
            <person name="Pangilinan J."/>
            <person name="Riley R."/>
            <person name="Labutti K."/>
            <person name="Andreopoulos B."/>
            <person name="Lipzen A."/>
            <person name="Chen C."/>
            <person name="Yanf M."/>
            <person name="Daum C."/>
            <person name="Ng V."/>
            <person name="Clum A."/>
            <person name="Steindorff A."/>
            <person name="Ohm R."/>
            <person name="Martin F."/>
            <person name="Silar P."/>
            <person name="Natvig D."/>
            <person name="Lalanne C."/>
            <person name="Gautier V."/>
            <person name="Ament-Velasquez S.L."/>
            <person name="Kruys A."/>
            <person name="Hutchinson M.I."/>
            <person name="Powell A.J."/>
            <person name="Barry K."/>
            <person name="Miller A.N."/>
            <person name="Grigoriev I.V."/>
            <person name="Debuchy R."/>
            <person name="Gladieux P."/>
            <person name="Thoren M.H."/>
            <person name="Johannesson H."/>
        </authorList>
    </citation>
    <scope>NUCLEOTIDE SEQUENCE</scope>
    <source>
        <strain evidence="3">CBS 606.72</strain>
    </source>
</reference>
<keyword evidence="4" id="KW-1185">Reference proteome</keyword>
<feature type="region of interest" description="Disordered" evidence="1">
    <location>
        <begin position="129"/>
        <end position="166"/>
    </location>
</feature>
<dbReference type="EMBL" id="JAULSU010000006">
    <property type="protein sequence ID" value="KAK0613943.1"/>
    <property type="molecule type" value="Genomic_DNA"/>
</dbReference>
<evidence type="ECO:0008006" key="5">
    <source>
        <dbReference type="Google" id="ProtNLM"/>
    </source>
</evidence>
<name>A0AA40BUA2_9PEZI</name>
<proteinExistence type="predicted"/>
<evidence type="ECO:0000256" key="1">
    <source>
        <dbReference type="SAM" id="MobiDB-lite"/>
    </source>
</evidence>